<name>A0ABS6K6Q1_9FIRM</name>
<evidence type="ECO:0000313" key="5">
    <source>
        <dbReference type="Proteomes" id="UP001314681"/>
    </source>
</evidence>
<comment type="caution">
    <text evidence="4">The sequence shown here is derived from an EMBL/GenBank/DDBJ whole genome shotgun (WGS) entry which is preliminary data.</text>
</comment>
<dbReference type="InterPro" id="IPR028082">
    <property type="entry name" value="Peripla_BP_I"/>
</dbReference>
<keyword evidence="2" id="KW-0732">Signal</keyword>
<evidence type="ECO:0000256" key="2">
    <source>
        <dbReference type="SAM" id="SignalP"/>
    </source>
</evidence>
<reference evidence="4 5" key="1">
    <citation type="submission" date="2021-06" db="EMBL/GenBank/DDBJ databases">
        <title>Description of novel taxa of the family Lachnospiraceae.</title>
        <authorList>
            <person name="Chaplin A.V."/>
            <person name="Sokolova S.R."/>
            <person name="Pikina A.P."/>
            <person name="Korzhanova M."/>
            <person name="Belova V."/>
            <person name="Korostin D."/>
            <person name="Efimov B.A."/>
        </authorList>
    </citation>
    <scope>NUCLEOTIDE SEQUENCE [LARGE SCALE GENOMIC DNA]</scope>
    <source>
        <strain evidence="4 5">ASD4241</strain>
    </source>
</reference>
<gene>
    <name evidence="4" type="ORF">KTH90_09225</name>
</gene>
<dbReference type="EMBL" id="JAHQCX010000005">
    <property type="protein sequence ID" value="MBU9726195.1"/>
    <property type="molecule type" value="Genomic_DNA"/>
</dbReference>
<dbReference type="PROSITE" id="PS51257">
    <property type="entry name" value="PROKAR_LIPOPROTEIN"/>
    <property type="match status" value="1"/>
</dbReference>
<feature type="region of interest" description="Disordered" evidence="1">
    <location>
        <begin position="24"/>
        <end position="64"/>
    </location>
</feature>
<organism evidence="4 5">
    <name type="scientific">Diplocloster modestus</name>
    <dbReference type="NCBI Taxonomy" id="2850322"/>
    <lineage>
        <taxon>Bacteria</taxon>
        <taxon>Bacillati</taxon>
        <taxon>Bacillota</taxon>
        <taxon>Clostridia</taxon>
        <taxon>Lachnospirales</taxon>
        <taxon>Lachnospiraceae</taxon>
        <taxon>Diplocloster</taxon>
    </lineage>
</organism>
<dbReference type="Pfam" id="PF13407">
    <property type="entry name" value="Peripla_BP_4"/>
    <property type="match status" value="1"/>
</dbReference>
<dbReference type="Proteomes" id="UP001314681">
    <property type="component" value="Unassembled WGS sequence"/>
</dbReference>
<dbReference type="SUPFAM" id="SSF53822">
    <property type="entry name" value="Periplasmic binding protein-like I"/>
    <property type="match status" value="1"/>
</dbReference>
<feature type="signal peptide" evidence="2">
    <location>
        <begin position="1"/>
        <end position="20"/>
    </location>
</feature>
<keyword evidence="5" id="KW-1185">Reference proteome</keyword>
<proteinExistence type="predicted"/>
<protein>
    <submittedName>
        <fullName evidence="4">Substrate-binding domain-containing protein</fullName>
    </submittedName>
</protein>
<feature type="compositionally biased region" description="Basic and acidic residues" evidence="1">
    <location>
        <begin position="48"/>
        <end position="58"/>
    </location>
</feature>
<evidence type="ECO:0000256" key="1">
    <source>
        <dbReference type="SAM" id="MobiDB-lite"/>
    </source>
</evidence>
<sequence length="423" mass="45006">MKKKMLSLLMAGVMVLSLFGCGSKGEEPAKPAAQSEPTADAEVPADTAGEKDAEDKGASGDAAGKDTLSAEGMGGYKIGFFYLPASDKTSQAFRDALDYCAKMTNCEMEYYDMTAFSSEDISTAFETLVSNGCDGIVSVLGSSPALYEYLNENEVYYVGLTRSYTEELAKVVDDSEFCAGWVGDLGGEEGVNFKNGYDLTQVLVKDGCKKIAIIGATEGETMNDERVAGVEAAAAEAGMEVLATYRGSDAATGFSDILAAYGNELDGIAWTGGGDQGVASIQSAGLSGKVKLVQIDAASETREYMEAGLLDGTLAGGTTYMMGAYIQLFNAMSGADRLFNEGSKIAPQFQGFVVSNVEEWDLAEYCTMGEVPGGILPDEFLSLNSLCNPGMNVEEREQLLKDYQNPEYWNVTAINERVSAYLK</sequence>
<evidence type="ECO:0000259" key="3">
    <source>
        <dbReference type="Pfam" id="PF13407"/>
    </source>
</evidence>
<feature type="chain" id="PRO_5046898369" evidence="2">
    <location>
        <begin position="21"/>
        <end position="423"/>
    </location>
</feature>
<dbReference type="InterPro" id="IPR025997">
    <property type="entry name" value="SBP_2_dom"/>
</dbReference>
<dbReference type="Gene3D" id="3.40.50.2300">
    <property type="match status" value="2"/>
</dbReference>
<evidence type="ECO:0000313" key="4">
    <source>
        <dbReference type="EMBL" id="MBU9726195.1"/>
    </source>
</evidence>
<feature type="domain" description="Periplasmic binding protein" evidence="3">
    <location>
        <begin position="91"/>
        <end position="323"/>
    </location>
</feature>
<accession>A0ABS6K6Q1</accession>
<dbReference type="RefSeq" id="WP_158351101.1">
    <property type="nucleotide sequence ID" value="NZ_JAHQCX010000005.1"/>
</dbReference>